<dbReference type="InterPro" id="IPR051781">
    <property type="entry name" value="Metallo-dep_Hydrolase"/>
</dbReference>
<name>A0A0K9XC48_9ACTN</name>
<accession>A0A0K9XC48</accession>
<dbReference type="EMBL" id="LFXA01000014">
    <property type="protein sequence ID" value="KNB50666.1"/>
    <property type="molecule type" value="Genomic_DNA"/>
</dbReference>
<dbReference type="PANTHER" id="PTHR43135:SF3">
    <property type="entry name" value="ALPHA-D-RIBOSE 1-METHYLPHOSPHONATE 5-TRIPHOSPHATE DIPHOSPHATASE"/>
    <property type="match status" value="1"/>
</dbReference>
<dbReference type="Pfam" id="PF01979">
    <property type="entry name" value="Amidohydro_1"/>
    <property type="match status" value="1"/>
</dbReference>
<dbReference type="PATRIC" id="fig|1678637.3.peg.4652"/>
<organism evidence="2 3">
    <name type="scientific">Streptomyces caatingaensis</name>
    <dbReference type="NCBI Taxonomy" id="1678637"/>
    <lineage>
        <taxon>Bacteria</taxon>
        <taxon>Bacillati</taxon>
        <taxon>Actinomycetota</taxon>
        <taxon>Actinomycetes</taxon>
        <taxon>Kitasatosporales</taxon>
        <taxon>Streptomycetaceae</taxon>
        <taxon>Streptomyces</taxon>
    </lineage>
</organism>
<dbReference type="InterPro" id="IPR011059">
    <property type="entry name" value="Metal-dep_hydrolase_composite"/>
</dbReference>
<dbReference type="SUPFAM" id="SSF51338">
    <property type="entry name" value="Composite domain of metallo-dependent hydrolases"/>
    <property type="match status" value="2"/>
</dbReference>
<dbReference type="Gene3D" id="2.30.40.10">
    <property type="entry name" value="Urease, subunit C, domain 1"/>
    <property type="match status" value="1"/>
</dbReference>
<dbReference type="InterPro" id="IPR057744">
    <property type="entry name" value="OTAase-like"/>
</dbReference>
<dbReference type="PANTHER" id="PTHR43135">
    <property type="entry name" value="ALPHA-D-RIBOSE 1-METHYLPHOSPHONATE 5-TRIPHOSPHATE DIPHOSPHATASE"/>
    <property type="match status" value="1"/>
</dbReference>
<keyword evidence="3" id="KW-1185">Reference proteome</keyword>
<evidence type="ECO:0000313" key="3">
    <source>
        <dbReference type="Proteomes" id="UP000037288"/>
    </source>
</evidence>
<dbReference type="Proteomes" id="UP000037288">
    <property type="component" value="Unassembled WGS sequence"/>
</dbReference>
<feature type="domain" description="Amidohydrolase-related" evidence="1">
    <location>
        <begin position="36"/>
        <end position="391"/>
    </location>
</feature>
<evidence type="ECO:0000259" key="1">
    <source>
        <dbReference type="Pfam" id="PF01979"/>
    </source>
</evidence>
<keyword evidence="2" id="KW-0378">Hydrolase</keyword>
<dbReference type="InterPro" id="IPR032466">
    <property type="entry name" value="Metal_Hydrolase"/>
</dbReference>
<gene>
    <name evidence="2" type="ORF">AC230_21690</name>
</gene>
<evidence type="ECO:0000313" key="2">
    <source>
        <dbReference type="EMBL" id="KNB50666.1"/>
    </source>
</evidence>
<dbReference type="InterPro" id="IPR006680">
    <property type="entry name" value="Amidohydro-rel"/>
</dbReference>
<proteinExistence type="predicted"/>
<dbReference type="Gene3D" id="3.20.20.140">
    <property type="entry name" value="Metal-dependent hydrolases"/>
    <property type="match status" value="1"/>
</dbReference>
<comment type="caution">
    <text evidence="2">The sequence shown here is derived from an EMBL/GenBank/DDBJ whole genome shotgun (WGS) entry which is preliminary data.</text>
</comment>
<dbReference type="AlphaFoldDB" id="A0A0K9XC48"/>
<protein>
    <submittedName>
        <fullName evidence="2">Amidohydrolase</fullName>
    </submittedName>
</protein>
<dbReference type="SUPFAM" id="SSF51556">
    <property type="entry name" value="Metallo-dependent hydrolases"/>
    <property type="match status" value="1"/>
</dbReference>
<dbReference type="CDD" id="cd01299">
    <property type="entry name" value="Met_dep_hydrolase_A"/>
    <property type="match status" value="1"/>
</dbReference>
<reference evidence="3" key="1">
    <citation type="submission" date="2015-07" db="EMBL/GenBank/DDBJ databases">
        <title>Draft genome sequence of Streptomyces sp. CMAA 1322, a bacterium isolated from Caatinga biome, from dry forest semiarid of Brazil.</title>
        <authorList>
            <person name="Santos S.N."/>
            <person name="Gacesa R."/>
            <person name="Taketani R.G."/>
            <person name="Long P.F."/>
            <person name="Melo I.S."/>
        </authorList>
    </citation>
    <scope>NUCLEOTIDE SEQUENCE [LARGE SCALE GENOMIC DNA]</scope>
    <source>
        <strain evidence="3">CMAA 1322</strain>
    </source>
</reference>
<dbReference type="STRING" id="1678637.AC230_21690"/>
<dbReference type="GO" id="GO:0016810">
    <property type="term" value="F:hydrolase activity, acting on carbon-nitrogen (but not peptide) bonds"/>
    <property type="evidence" value="ECO:0007669"/>
    <property type="project" value="InterPro"/>
</dbReference>
<sequence>MDDGVVELSGDRIAYAGPRSQAPAPVPGHRTVRVPVVMPGLWDCHVHFVGLREAVSTQNLLLTPAAVAAARSVKDAETALLAGFTSVREVGGYGVFLARVIAEGTVSGPTVYAAGSVISPTGGHSDAHGLPHPWVAAPDRPQGMLHLADGVDACLKAVRLQLRLGAKVIKVCTSGGVISELDHPRHQQFSAAELRAIVEEAARAERVVAAHCHGKAGIMAALEAGCRTIEHGTDLDEEAAVALREAGAVLVPTRTVYEGILARKELVSPDARRSLEELEDRHRTAMAVAHAAGVRIAAGTDLGTSTRGGPLSWGRNGAEFAHLVATGLTPLEAIEAGTATGPLTLGPQAPLSGRLAAGHDADVIALAENPLEDVSVLARPGAVTHVWKAGAPVKGPGSTLDEGNQ</sequence>